<keyword evidence="2" id="KW-0813">Transport</keyword>
<dbReference type="InterPro" id="IPR017871">
    <property type="entry name" value="ABC_transporter-like_CS"/>
</dbReference>
<dbReference type="InterPro" id="IPR011527">
    <property type="entry name" value="ABC1_TM_dom"/>
</dbReference>
<name>A0A849C642_9NOCA</name>
<evidence type="ECO:0000313" key="16">
    <source>
        <dbReference type="EMBL" id="NNH71815.1"/>
    </source>
</evidence>
<dbReference type="GO" id="GO:0016887">
    <property type="term" value="F:ATP hydrolysis activity"/>
    <property type="evidence" value="ECO:0007669"/>
    <property type="project" value="InterPro"/>
</dbReference>
<evidence type="ECO:0000256" key="5">
    <source>
        <dbReference type="ARBA" id="ARBA00022692"/>
    </source>
</evidence>
<comment type="similarity">
    <text evidence="11">Belongs to the ABC transporter superfamily. Siderophore-Fe(3+) uptake transporter (SIUT) (TC 3.A.1.21) family.</text>
</comment>
<evidence type="ECO:0000256" key="7">
    <source>
        <dbReference type="ARBA" id="ARBA00022840"/>
    </source>
</evidence>
<accession>A0A849C642</accession>
<feature type="transmembrane region" description="Helical" evidence="13">
    <location>
        <begin position="89"/>
        <end position="114"/>
    </location>
</feature>
<feature type="region of interest" description="Disordered" evidence="12">
    <location>
        <begin position="1"/>
        <end position="24"/>
    </location>
</feature>
<feature type="compositionally biased region" description="Low complexity" evidence="12">
    <location>
        <begin position="353"/>
        <end position="364"/>
    </location>
</feature>
<dbReference type="InterPro" id="IPR039421">
    <property type="entry name" value="Type_1_exporter"/>
</dbReference>
<dbReference type="GO" id="GO:0005524">
    <property type="term" value="F:ATP binding"/>
    <property type="evidence" value="ECO:0007669"/>
    <property type="project" value="UniProtKB-KW"/>
</dbReference>
<dbReference type="InterPro" id="IPR036640">
    <property type="entry name" value="ABC1_TM_sf"/>
</dbReference>
<evidence type="ECO:0000256" key="10">
    <source>
        <dbReference type="ARBA" id="ARBA00023136"/>
    </source>
</evidence>
<evidence type="ECO:0000256" key="3">
    <source>
        <dbReference type="ARBA" id="ARBA00022475"/>
    </source>
</evidence>
<evidence type="ECO:0000259" key="14">
    <source>
        <dbReference type="PROSITE" id="PS50893"/>
    </source>
</evidence>
<dbReference type="PROSITE" id="PS50893">
    <property type="entry name" value="ABC_TRANSPORTER_2"/>
    <property type="match status" value="1"/>
</dbReference>
<dbReference type="Gene3D" id="3.40.50.300">
    <property type="entry name" value="P-loop containing nucleotide triphosphate hydrolases"/>
    <property type="match status" value="1"/>
</dbReference>
<feature type="transmembrane region" description="Helical" evidence="13">
    <location>
        <begin position="281"/>
        <end position="304"/>
    </location>
</feature>
<feature type="transmembrane region" description="Helical" evidence="13">
    <location>
        <begin position="40"/>
        <end position="69"/>
    </location>
</feature>
<evidence type="ECO:0000256" key="9">
    <source>
        <dbReference type="ARBA" id="ARBA00022989"/>
    </source>
</evidence>
<evidence type="ECO:0000256" key="12">
    <source>
        <dbReference type="SAM" id="MobiDB-lite"/>
    </source>
</evidence>
<keyword evidence="6" id="KW-0547">Nucleotide-binding</keyword>
<feature type="domain" description="ABC transmembrane type-1" evidence="15">
    <location>
        <begin position="50"/>
        <end position="335"/>
    </location>
</feature>
<dbReference type="FunFam" id="3.40.50.300:FF:000221">
    <property type="entry name" value="Multidrug ABC transporter ATP-binding protein"/>
    <property type="match status" value="1"/>
</dbReference>
<comment type="subcellular location">
    <subcellularLocation>
        <location evidence="1">Cell inner membrane</location>
        <topology evidence="1">Multi-pass membrane protein</topology>
    </subcellularLocation>
</comment>
<dbReference type="Gene3D" id="1.20.1560.10">
    <property type="entry name" value="ABC transporter type 1, transmembrane domain"/>
    <property type="match status" value="1"/>
</dbReference>
<keyword evidence="10 13" id="KW-0472">Membrane</keyword>
<dbReference type="SMART" id="SM00382">
    <property type="entry name" value="AAA"/>
    <property type="match status" value="1"/>
</dbReference>
<evidence type="ECO:0000256" key="1">
    <source>
        <dbReference type="ARBA" id="ARBA00004429"/>
    </source>
</evidence>
<evidence type="ECO:0000256" key="13">
    <source>
        <dbReference type="SAM" id="Phobius"/>
    </source>
</evidence>
<evidence type="ECO:0000256" key="6">
    <source>
        <dbReference type="ARBA" id="ARBA00022741"/>
    </source>
</evidence>
<feature type="domain" description="ABC transporter" evidence="14">
    <location>
        <begin position="397"/>
        <end position="630"/>
    </location>
</feature>
<dbReference type="EMBL" id="JABELX010000006">
    <property type="protein sequence ID" value="NNH71815.1"/>
    <property type="molecule type" value="Genomic_DNA"/>
</dbReference>
<dbReference type="GO" id="GO:0005886">
    <property type="term" value="C:plasma membrane"/>
    <property type="evidence" value="ECO:0007669"/>
    <property type="project" value="UniProtKB-SubCell"/>
</dbReference>
<proteinExistence type="inferred from homology"/>
<evidence type="ECO:0000256" key="4">
    <source>
        <dbReference type="ARBA" id="ARBA00022519"/>
    </source>
</evidence>
<organism evidence="16 17">
    <name type="scientific">Nocardia uniformis</name>
    <dbReference type="NCBI Taxonomy" id="53432"/>
    <lineage>
        <taxon>Bacteria</taxon>
        <taxon>Bacillati</taxon>
        <taxon>Actinomycetota</taxon>
        <taxon>Actinomycetes</taxon>
        <taxon>Mycobacteriales</taxon>
        <taxon>Nocardiaceae</taxon>
        <taxon>Nocardia</taxon>
    </lineage>
</organism>
<protein>
    <submittedName>
        <fullName evidence="16">ABC transporter ATP-binding protein</fullName>
    </submittedName>
</protein>
<sequence>MTVEVAPPLVADADSGADGKPDRTVVKERKQREMRARKEILAPVAGTLSLASVIIAISSVCAVVPFLLIVQACRELLADATDTDRVWRLLLIAVVVLVVRAVLQAAALTWSHLVDAGYQLTLRRLLADKLTRVPLGWFGERTSSDVKKYLHDDVEALHYLVAHARLDFVGSVTIPLVTLIYLATVDWRLTLVLLLPLFVYALCMKKMLDEPGRERIVAYNAAEQRTREATVEFVDGIQVVRAFGRAGKAHSVFQDAVEHQTESVRRLKLPVVTVQSISETVVAPVFVMLLVVVAGLAGVGAGWIEPIDVLPFLLVGLGLGSSLLGLGYGAQALRTAGDAALRLHELMRTPELASGAGSSASEGVDSGHKHAGMTEGAASSAAAAVAAATPEVPAGTVRFEGVTFGYRADHQVLRGVDLELAPGTITALVGPSGSGKSTLAKLLPRFYDVDAGRISIGGRDIRDFPTEELYRTVGFVFQDVRLIRGSIRDNLLLARPDADGAALERAARAAQIHERITALPRGYDSEIGVDATLSGGEAQRLSIARTLLADTPVLVLDEATAFADPESEAAVQDALAVLVAGRTVLVIAHRLHTITDVDRILVLENGTLAEQGSHADLRDANGLYQRLWEINEAALHSMTALESGEGTR</sequence>
<keyword evidence="4" id="KW-0997">Cell inner membrane</keyword>
<keyword evidence="7 16" id="KW-0067">ATP-binding</keyword>
<reference evidence="16 17" key="1">
    <citation type="submission" date="2020-05" db="EMBL/GenBank/DDBJ databases">
        <title>MicrobeNet Type strains.</title>
        <authorList>
            <person name="Nicholson A.C."/>
        </authorList>
    </citation>
    <scope>NUCLEOTIDE SEQUENCE [LARGE SCALE GENOMIC DNA]</scope>
    <source>
        <strain evidence="16 17">JCM 3224</strain>
    </source>
</reference>
<dbReference type="PROSITE" id="PS00211">
    <property type="entry name" value="ABC_TRANSPORTER_1"/>
    <property type="match status" value="1"/>
</dbReference>
<evidence type="ECO:0000313" key="17">
    <source>
        <dbReference type="Proteomes" id="UP000586827"/>
    </source>
</evidence>
<keyword evidence="3" id="KW-1003">Cell membrane</keyword>
<gene>
    <name evidence="16" type="ORF">HLB23_18445</name>
</gene>
<dbReference type="PANTHER" id="PTHR24221:SF654">
    <property type="entry name" value="ATP-BINDING CASSETTE SUB-FAMILY B MEMBER 6"/>
    <property type="match status" value="1"/>
</dbReference>
<evidence type="ECO:0000256" key="2">
    <source>
        <dbReference type="ARBA" id="ARBA00022448"/>
    </source>
</evidence>
<dbReference type="SUPFAM" id="SSF52540">
    <property type="entry name" value="P-loop containing nucleoside triphosphate hydrolases"/>
    <property type="match status" value="1"/>
</dbReference>
<dbReference type="InterPro" id="IPR003439">
    <property type="entry name" value="ABC_transporter-like_ATP-bd"/>
</dbReference>
<dbReference type="GO" id="GO:0034040">
    <property type="term" value="F:ATPase-coupled lipid transmembrane transporter activity"/>
    <property type="evidence" value="ECO:0007669"/>
    <property type="project" value="TreeGrafter"/>
</dbReference>
<dbReference type="PROSITE" id="PS50929">
    <property type="entry name" value="ABC_TM1F"/>
    <property type="match status" value="1"/>
</dbReference>
<keyword evidence="5 13" id="KW-0812">Transmembrane</keyword>
<dbReference type="RefSeq" id="WP_067519503.1">
    <property type="nucleotide sequence ID" value="NZ_JABELX010000006.1"/>
</dbReference>
<dbReference type="PANTHER" id="PTHR24221">
    <property type="entry name" value="ATP-BINDING CASSETTE SUB-FAMILY B"/>
    <property type="match status" value="1"/>
</dbReference>
<feature type="transmembrane region" description="Helical" evidence="13">
    <location>
        <begin position="187"/>
        <end position="203"/>
    </location>
</feature>
<dbReference type="Pfam" id="PF00005">
    <property type="entry name" value="ABC_tran"/>
    <property type="match status" value="1"/>
</dbReference>
<keyword evidence="17" id="KW-1185">Reference proteome</keyword>
<feature type="region of interest" description="Disordered" evidence="12">
    <location>
        <begin position="352"/>
        <end position="372"/>
    </location>
</feature>
<dbReference type="InterPro" id="IPR003593">
    <property type="entry name" value="AAA+_ATPase"/>
</dbReference>
<dbReference type="SUPFAM" id="SSF90123">
    <property type="entry name" value="ABC transporter transmembrane region"/>
    <property type="match status" value="1"/>
</dbReference>
<keyword evidence="9 13" id="KW-1133">Transmembrane helix</keyword>
<dbReference type="InterPro" id="IPR027417">
    <property type="entry name" value="P-loop_NTPase"/>
</dbReference>
<dbReference type="Proteomes" id="UP000586827">
    <property type="component" value="Unassembled WGS sequence"/>
</dbReference>
<evidence type="ECO:0000256" key="8">
    <source>
        <dbReference type="ARBA" id="ARBA00022967"/>
    </source>
</evidence>
<dbReference type="GO" id="GO:0140359">
    <property type="term" value="F:ABC-type transporter activity"/>
    <property type="evidence" value="ECO:0007669"/>
    <property type="project" value="InterPro"/>
</dbReference>
<dbReference type="AlphaFoldDB" id="A0A849C642"/>
<comment type="caution">
    <text evidence="16">The sequence shown here is derived from an EMBL/GenBank/DDBJ whole genome shotgun (WGS) entry which is preliminary data.</text>
</comment>
<evidence type="ECO:0000256" key="11">
    <source>
        <dbReference type="ARBA" id="ARBA00023455"/>
    </source>
</evidence>
<keyword evidence="8" id="KW-1278">Translocase</keyword>
<dbReference type="Pfam" id="PF00664">
    <property type="entry name" value="ABC_membrane"/>
    <property type="match status" value="1"/>
</dbReference>
<evidence type="ECO:0000259" key="15">
    <source>
        <dbReference type="PROSITE" id="PS50929"/>
    </source>
</evidence>